<dbReference type="CDD" id="cd00038">
    <property type="entry name" value="CAP_ED"/>
    <property type="match status" value="1"/>
</dbReference>
<feature type="domain" description="Cyclic nucleotide-binding" evidence="1">
    <location>
        <begin position="3"/>
        <end position="99"/>
    </location>
</feature>
<protein>
    <submittedName>
        <fullName evidence="2">Crp/Fnr family transcriptional regulator</fullName>
    </submittedName>
</protein>
<dbReference type="PANTHER" id="PTHR24567">
    <property type="entry name" value="CRP FAMILY TRANSCRIPTIONAL REGULATORY PROTEIN"/>
    <property type="match status" value="1"/>
</dbReference>
<accession>A0AA96WF54</accession>
<dbReference type="Gene3D" id="2.60.120.10">
    <property type="entry name" value="Jelly Rolls"/>
    <property type="match status" value="1"/>
</dbReference>
<organism evidence="2">
    <name type="scientific">Leptolyngbya sp. NK1-12</name>
    <dbReference type="NCBI Taxonomy" id="2547451"/>
    <lineage>
        <taxon>Bacteria</taxon>
        <taxon>Bacillati</taxon>
        <taxon>Cyanobacteriota</taxon>
        <taxon>Cyanophyceae</taxon>
        <taxon>Leptolyngbyales</taxon>
        <taxon>Leptolyngbyaceae</taxon>
        <taxon>Leptolyngbya group</taxon>
        <taxon>Leptolyngbya</taxon>
    </lineage>
</organism>
<reference evidence="2" key="1">
    <citation type="submission" date="2020-05" db="EMBL/GenBank/DDBJ databases">
        <authorList>
            <person name="Zhu T."/>
            <person name="Keshari N."/>
            <person name="Lu X."/>
        </authorList>
    </citation>
    <scope>NUCLEOTIDE SEQUENCE</scope>
    <source>
        <strain evidence="2">NK1-12</strain>
    </source>
</reference>
<dbReference type="RefSeq" id="WP_316429962.1">
    <property type="nucleotide sequence ID" value="NZ_CP053586.1"/>
</dbReference>
<dbReference type="GO" id="GO:0003700">
    <property type="term" value="F:DNA-binding transcription factor activity"/>
    <property type="evidence" value="ECO:0007669"/>
    <property type="project" value="TreeGrafter"/>
</dbReference>
<name>A0AA96WF54_9CYAN</name>
<dbReference type="SMART" id="SM00100">
    <property type="entry name" value="cNMP"/>
    <property type="match status" value="1"/>
</dbReference>
<dbReference type="GO" id="GO:0005829">
    <property type="term" value="C:cytosol"/>
    <property type="evidence" value="ECO:0007669"/>
    <property type="project" value="TreeGrafter"/>
</dbReference>
<dbReference type="PRINTS" id="PR00103">
    <property type="entry name" value="CAMPKINASE"/>
</dbReference>
<dbReference type="PANTHER" id="PTHR24567:SF26">
    <property type="entry name" value="REGULATORY PROTEIN YEIL"/>
    <property type="match status" value="1"/>
</dbReference>
<dbReference type="SUPFAM" id="SSF51206">
    <property type="entry name" value="cAMP-binding domain-like"/>
    <property type="match status" value="1"/>
</dbReference>
<dbReference type="Pfam" id="PF00027">
    <property type="entry name" value="cNMP_binding"/>
    <property type="match status" value="1"/>
</dbReference>
<dbReference type="InterPro" id="IPR014710">
    <property type="entry name" value="RmlC-like_jellyroll"/>
</dbReference>
<sequence length="133" mass="14862">MPLHTPLEPAMTVQIFQRQPDPKIFTAGDVIFEAGQKGDYMYGLLEGEVEEYVDGQLKETIKAGDVFGVGALVHPDGVRVSTAVAKTPCKVAYMDEQRFLFAVQETPMFALEVIRSYSDRLIRFKKHPVEAAQ</sequence>
<gene>
    <name evidence="2" type="ORF">HJG54_16215</name>
</gene>
<dbReference type="EMBL" id="CP053586">
    <property type="protein sequence ID" value="WNZ24248.1"/>
    <property type="molecule type" value="Genomic_DNA"/>
</dbReference>
<dbReference type="InterPro" id="IPR000595">
    <property type="entry name" value="cNMP-bd_dom"/>
</dbReference>
<evidence type="ECO:0000259" key="1">
    <source>
        <dbReference type="PROSITE" id="PS50042"/>
    </source>
</evidence>
<evidence type="ECO:0000313" key="2">
    <source>
        <dbReference type="EMBL" id="WNZ24248.1"/>
    </source>
</evidence>
<dbReference type="PROSITE" id="PS50042">
    <property type="entry name" value="CNMP_BINDING_3"/>
    <property type="match status" value="1"/>
</dbReference>
<dbReference type="AlphaFoldDB" id="A0AA96WF54"/>
<dbReference type="InterPro" id="IPR050397">
    <property type="entry name" value="Env_Response_Regulators"/>
</dbReference>
<dbReference type="InterPro" id="IPR018490">
    <property type="entry name" value="cNMP-bd_dom_sf"/>
</dbReference>
<proteinExistence type="predicted"/>